<keyword evidence="5 6" id="KW-0472">Membrane</keyword>
<dbReference type="AlphaFoldDB" id="A0A1Q8QX71"/>
<feature type="transmembrane region" description="Helical" evidence="6">
    <location>
        <begin position="98"/>
        <end position="118"/>
    </location>
</feature>
<keyword evidence="3 6" id="KW-0812">Transmembrane</keyword>
<gene>
    <name evidence="8" type="ORF">DSOL_2221</name>
</gene>
<dbReference type="Proteomes" id="UP000186102">
    <property type="component" value="Unassembled WGS sequence"/>
</dbReference>
<dbReference type="InterPro" id="IPR032816">
    <property type="entry name" value="VTT_dom"/>
</dbReference>
<name>A0A1Q8QX71_9FIRM</name>
<keyword evidence="9" id="KW-1185">Reference proteome</keyword>
<evidence type="ECO:0000313" key="8">
    <source>
        <dbReference type="EMBL" id="OLN31926.1"/>
    </source>
</evidence>
<dbReference type="GO" id="GO:0005886">
    <property type="term" value="C:plasma membrane"/>
    <property type="evidence" value="ECO:0007669"/>
    <property type="project" value="UniProtKB-SubCell"/>
</dbReference>
<comment type="caution">
    <text evidence="8">The sequence shown here is derived from an EMBL/GenBank/DDBJ whole genome shotgun (WGS) entry which is preliminary data.</text>
</comment>
<feature type="transmembrane region" description="Helical" evidence="6">
    <location>
        <begin position="172"/>
        <end position="195"/>
    </location>
</feature>
<keyword evidence="2 6" id="KW-1003">Cell membrane</keyword>
<evidence type="ECO:0000259" key="7">
    <source>
        <dbReference type="Pfam" id="PF09335"/>
    </source>
</evidence>
<evidence type="ECO:0000256" key="4">
    <source>
        <dbReference type="ARBA" id="ARBA00022989"/>
    </source>
</evidence>
<evidence type="ECO:0000256" key="6">
    <source>
        <dbReference type="RuleBase" id="RU366058"/>
    </source>
</evidence>
<keyword evidence="4 6" id="KW-1133">Transmembrane helix</keyword>
<comment type="similarity">
    <text evidence="6">Belongs to the TVP38/TMEM64 family.</text>
</comment>
<feature type="transmembrane region" description="Helical" evidence="6">
    <location>
        <begin position="57"/>
        <end position="78"/>
    </location>
</feature>
<evidence type="ECO:0000313" key="9">
    <source>
        <dbReference type="Proteomes" id="UP000186102"/>
    </source>
</evidence>
<sequence length="228" mass="25694">MLMKRGERPMAQTVGDKHKHNLLKYGWTGVIIAAFVILIAAFFYFDRRNEISVIIQAWGAMGVVFAILLMTALCMTPIPSEGLVVMFLKIYGIYEGIFLAWLGSTLSALVIFFIVRFYGKTLMQKLITPERFNTVDHWVKGKGSIGLLVARLLPIPAFAVNYIAGAMPSMKLWTYLWTAALSMIPYYVGTALVFLGVARETWIWLVLGAVALIVFWSTGYLLNKRRVQ</sequence>
<evidence type="ECO:0000256" key="1">
    <source>
        <dbReference type="ARBA" id="ARBA00004651"/>
    </source>
</evidence>
<dbReference type="InterPro" id="IPR015414">
    <property type="entry name" value="TMEM64"/>
</dbReference>
<evidence type="ECO:0000256" key="3">
    <source>
        <dbReference type="ARBA" id="ARBA00022692"/>
    </source>
</evidence>
<protein>
    <recommendedName>
        <fullName evidence="6">TVP38/TMEM64 family membrane protein</fullName>
    </recommendedName>
</protein>
<accession>A0A1Q8QX71</accession>
<reference evidence="8 9" key="1">
    <citation type="submission" date="2016-09" db="EMBL/GenBank/DDBJ databases">
        <title>Complete genome of Desulfosporosinus sp. OL.</title>
        <authorList>
            <person name="Mardanov A."/>
            <person name="Beletsky A."/>
            <person name="Panova A."/>
            <person name="Karnachuk O."/>
            <person name="Ravin N."/>
        </authorList>
    </citation>
    <scope>NUCLEOTIDE SEQUENCE [LARGE SCALE GENOMIC DNA]</scope>
    <source>
        <strain evidence="8 9">OL</strain>
    </source>
</reference>
<dbReference type="Pfam" id="PF09335">
    <property type="entry name" value="VTT_dom"/>
    <property type="match status" value="1"/>
</dbReference>
<dbReference type="EMBL" id="MLBF01000013">
    <property type="protein sequence ID" value="OLN31926.1"/>
    <property type="molecule type" value="Genomic_DNA"/>
</dbReference>
<organism evidence="8 9">
    <name type="scientific">Desulfosporosinus metallidurans</name>
    <dbReference type="NCBI Taxonomy" id="1888891"/>
    <lineage>
        <taxon>Bacteria</taxon>
        <taxon>Bacillati</taxon>
        <taxon>Bacillota</taxon>
        <taxon>Clostridia</taxon>
        <taxon>Eubacteriales</taxon>
        <taxon>Desulfitobacteriaceae</taxon>
        <taxon>Desulfosporosinus</taxon>
    </lineage>
</organism>
<dbReference type="PANTHER" id="PTHR12677:SF59">
    <property type="entry name" value="GOLGI APPARATUS MEMBRANE PROTEIN TVP38-RELATED"/>
    <property type="match status" value="1"/>
</dbReference>
<feature type="transmembrane region" description="Helical" evidence="6">
    <location>
        <begin position="25"/>
        <end position="45"/>
    </location>
</feature>
<feature type="domain" description="VTT" evidence="7">
    <location>
        <begin position="78"/>
        <end position="190"/>
    </location>
</feature>
<feature type="transmembrane region" description="Helical" evidence="6">
    <location>
        <begin position="201"/>
        <end position="222"/>
    </location>
</feature>
<dbReference type="PANTHER" id="PTHR12677">
    <property type="entry name" value="GOLGI APPARATUS MEMBRANE PROTEIN TVP38-RELATED"/>
    <property type="match status" value="1"/>
</dbReference>
<comment type="subcellular location">
    <subcellularLocation>
        <location evidence="1 6">Cell membrane</location>
        <topology evidence="1 6">Multi-pass membrane protein</topology>
    </subcellularLocation>
</comment>
<evidence type="ECO:0000256" key="5">
    <source>
        <dbReference type="ARBA" id="ARBA00023136"/>
    </source>
</evidence>
<dbReference type="STRING" id="1888891.DSOL_2221"/>
<evidence type="ECO:0000256" key="2">
    <source>
        <dbReference type="ARBA" id="ARBA00022475"/>
    </source>
</evidence>
<proteinExistence type="inferred from homology"/>